<comment type="caution">
    <text evidence="6">The sequence shown here is derived from an EMBL/GenBank/DDBJ whole genome shotgun (WGS) entry which is preliminary data.</text>
</comment>
<dbReference type="AlphaFoldDB" id="A0A165F6Z1"/>
<gene>
    <name evidence="6" type="ORF">AVW16_00780</name>
</gene>
<keyword evidence="4" id="KW-1005">Bacterial flagellum biogenesis</keyword>
<dbReference type="PANTHER" id="PTHR36307:SF1">
    <property type="entry name" value="FLAGELLA BASAL BODY P-RING FORMATION PROTEIN FLGA"/>
    <property type="match status" value="1"/>
</dbReference>
<dbReference type="GO" id="GO:0044780">
    <property type="term" value="P:bacterial-type flagellum assembly"/>
    <property type="evidence" value="ECO:0007669"/>
    <property type="project" value="InterPro"/>
</dbReference>
<accession>A0A165F6Z1</accession>
<dbReference type="NCBIfam" id="TIGR03170">
    <property type="entry name" value="flgA_cterm"/>
    <property type="match status" value="1"/>
</dbReference>
<keyword evidence="6" id="KW-0966">Cell projection</keyword>
<proteinExistence type="inferred from homology"/>
<evidence type="ECO:0000313" key="7">
    <source>
        <dbReference type="Proteomes" id="UP000076625"/>
    </source>
</evidence>
<dbReference type="Gene3D" id="3.90.1210.10">
    <property type="entry name" value="Antifreeze-like/N-acetylneuraminic acid synthase C-terminal domain"/>
    <property type="match status" value="1"/>
</dbReference>
<dbReference type="PANTHER" id="PTHR36307">
    <property type="entry name" value="FLAGELLA BASAL BODY P-RING FORMATION PROTEIN FLGA"/>
    <property type="match status" value="1"/>
</dbReference>
<evidence type="ECO:0000256" key="2">
    <source>
        <dbReference type="ARBA" id="ARBA00022729"/>
    </source>
</evidence>
<feature type="signal peptide" evidence="4">
    <location>
        <begin position="1"/>
        <end position="26"/>
    </location>
</feature>
<reference evidence="7" key="1">
    <citation type="submission" date="2016-01" db="EMBL/GenBank/DDBJ databases">
        <title>Draft genome of Chromobacterium sp. F49.</title>
        <authorList>
            <person name="Hong K.W."/>
        </authorList>
    </citation>
    <scope>NUCLEOTIDE SEQUENCE [LARGE SCALE GENOMIC DNA]</scope>
    <source>
        <strain evidence="7">CN10</strain>
    </source>
</reference>
<dbReference type="InterPro" id="IPR039246">
    <property type="entry name" value="Flagellar_FlgA"/>
</dbReference>
<feature type="domain" description="SAF" evidence="5">
    <location>
        <begin position="117"/>
        <end position="178"/>
    </location>
</feature>
<evidence type="ECO:0000259" key="5">
    <source>
        <dbReference type="SMART" id="SM00858"/>
    </source>
</evidence>
<keyword evidence="7" id="KW-1185">Reference proteome</keyword>
<dbReference type="SMART" id="SM00858">
    <property type="entry name" value="SAF"/>
    <property type="match status" value="1"/>
</dbReference>
<keyword evidence="2 4" id="KW-0732">Signal</keyword>
<dbReference type="Gene3D" id="2.30.30.760">
    <property type="match status" value="1"/>
</dbReference>
<keyword evidence="3 4" id="KW-0574">Periplasm</keyword>
<dbReference type="CDD" id="cd11614">
    <property type="entry name" value="SAF_CpaB_FlgA_like"/>
    <property type="match status" value="1"/>
</dbReference>
<dbReference type="GO" id="GO:0042597">
    <property type="term" value="C:periplasmic space"/>
    <property type="evidence" value="ECO:0007669"/>
    <property type="project" value="UniProtKB-SubCell"/>
</dbReference>
<comment type="function">
    <text evidence="4">Involved in the assembly process of the P-ring formation. It may associate with FlgF on the rod constituting a structure essential for the P-ring assembly or may act as a modulator protein for the P-ring assembly.</text>
</comment>
<dbReference type="EMBL" id="LQQU01000023">
    <property type="protein sequence ID" value="KZE31752.1"/>
    <property type="molecule type" value="Genomic_DNA"/>
</dbReference>
<dbReference type="OrthoDB" id="8563889at2"/>
<dbReference type="Pfam" id="PF13144">
    <property type="entry name" value="ChapFlgA"/>
    <property type="match status" value="1"/>
</dbReference>
<sequence length="240" mass="25738">MALFTPPRPIALLPLAALLLSPPAFTAPATVRPSDDAVRAEASRWLQNALGNAGLRDAQLRLRLIPPREAAALPPCREAVRVEALDTTSLSRLRFAARCPAPDGWHLAYTVRAEVDARVVVASRPLAAGAILTEDDASWTRRTLYELESGLREPAEAVGLGATRPIKAGQILTHKLLESPVLVKRGERIEIVARKDGVEVSVPGESLENGRRGDIVRVKNSASGKSLRARVTGHGEVGPE</sequence>
<dbReference type="Proteomes" id="UP000076625">
    <property type="component" value="Unassembled WGS sequence"/>
</dbReference>
<keyword evidence="6" id="KW-0282">Flagellum</keyword>
<protein>
    <recommendedName>
        <fullName evidence="4">Flagella basal body P-ring formation protein FlgA</fullName>
    </recommendedName>
</protein>
<organism evidence="6 7">
    <name type="scientific">Crenobacter luteus</name>
    <dbReference type="NCBI Taxonomy" id="1452487"/>
    <lineage>
        <taxon>Bacteria</taxon>
        <taxon>Pseudomonadati</taxon>
        <taxon>Pseudomonadota</taxon>
        <taxon>Betaproteobacteria</taxon>
        <taxon>Neisseriales</taxon>
        <taxon>Neisseriaceae</taxon>
        <taxon>Crenobacter</taxon>
    </lineage>
</organism>
<evidence type="ECO:0000256" key="4">
    <source>
        <dbReference type="RuleBase" id="RU362063"/>
    </source>
</evidence>
<evidence type="ECO:0000256" key="1">
    <source>
        <dbReference type="ARBA" id="ARBA00004418"/>
    </source>
</evidence>
<feature type="chain" id="PRO_5007748370" description="Flagella basal body P-ring formation protein FlgA" evidence="4">
    <location>
        <begin position="27"/>
        <end position="240"/>
    </location>
</feature>
<dbReference type="STRING" id="1452487.AVW16_00780"/>
<evidence type="ECO:0000313" key="6">
    <source>
        <dbReference type="EMBL" id="KZE31752.1"/>
    </source>
</evidence>
<name>A0A165F6Z1_9NEIS</name>
<dbReference type="RefSeq" id="WP_066612541.1">
    <property type="nucleotide sequence ID" value="NZ_LQQU01000023.1"/>
</dbReference>
<comment type="similarity">
    <text evidence="4">Belongs to the FlgA family.</text>
</comment>
<comment type="subcellular location">
    <subcellularLocation>
        <location evidence="1 4">Periplasm</location>
    </subcellularLocation>
</comment>
<evidence type="ECO:0000256" key="3">
    <source>
        <dbReference type="ARBA" id="ARBA00022764"/>
    </source>
</evidence>
<dbReference type="InterPro" id="IPR013974">
    <property type="entry name" value="SAF"/>
</dbReference>
<dbReference type="InterPro" id="IPR017585">
    <property type="entry name" value="SAF_FlgA"/>
</dbReference>
<keyword evidence="6" id="KW-0969">Cilium</keyword>